<protein>
    <recommendedName>
        <fullName evidence="4">C2H2-type domain-containing protein</fullName>
    </recommendedName>
</protein>
<sequence length="112" mass="12951">MSPSQNIEHYDGPADNPPTLATALPPEQSETAQSCPKLFCLYRKPCDDLCWQRITCQSLSRHMQTEHGVYEKPGDECVDCRWLECSKQIKRHNIYRHYKETHLGHKRGVGHS</sequence>
<reference evidence="3" key="2">
    <citation type="submission" date="2015-01" db="EMBL/GenBank/DDBJ databases">
        <title>Evolutionary Origins and Diversification of the Mycorrhizal Mutualists.</title>
        <authorList>
            <consortium name="DOE Joint Genome Institute"/>
            <consortium name="Mycorrhizal Genomics Consortium"/>
            <person name="Kohler A."/>
            <person name="Kuo A."/>
            <person name="Nagy L.G."/>
            <person name="Floudas D."/>
            <person name="Copeland A."/>
            <person name="Barry K.W."/>
            <person name="Cichocki N."/>
            <person name="Veneault-Fourrey C."/>
            <person name="LaButti K."/>
            <person name="Lindquist E.A."/>
            <person name="Lipzen A."/>
            <person name="Lundell T."/>
            <person name="Morin E."/>
            <person name="Murat C."/>
            <person name="Riley R."/>
            <person name="Ohm R."/>
            <person name="Sun H."/>
            <person name="Tunlid A."/>
            <person name="Henrissat B."/>
            <person name="Grigoriev I.V."/>
            <person name="Hibbett D.S."/>
            <person name="Martin F."/>
        </authorList>
    </citation>
    <scope>NUCLEOTIDE SEQUENCE [LARGE SCALE GENOMIC DNA]</scope>
    <source>
        <strain evidence="3">441</strain>
    </source>
</reference>
<evidence type="ECO:0000313" key="3">
    <source>
        <dbReference type="Proteomes" id="UP000054018"/>
    </source>
</evidence>
<dbReference type="EMBL" id="KN833808">
    <property type="protein sequence ID" value="KIK18282.1"/>
    <property type="molecule type" value="Genomic_DNA"/>
</dbReference>
<organism evidence="2 3">
    <name type="scientific">Pisolithus microcarpus 441</name>
    <dbReference type="NCBI Taxonomy" id="765257"/>
    <lineage>
        <taxon>Eukaryota</taxon>
        <taxon>Fungi</taxon>
        <taxon>Dikarya</taxon>
        <taxon>Basidiomycota</taxon>
        <taxon>Agaricomycotina</taxon>
        <taxon>Agaricomycetes</taxon>
        <taxon>Agaricomycetidae</taxon>
        <taxon>Boletales</taxon>
        <taxon>Sclerodermatineae</taxon>
        <taxon>Pisolithaceae</taxon>
        <taxon>Pisolithus</taxon>
    </lineage>
</organism>
<proteinExistence type="predicted"/>
<dbReference type="AlphaFoldDB" id="A0A0C9Z783"/>
<evidence type="ECO:0000256" key="1">
    <source>
        <dbReference type="SAM" id="MobiDB-lite"/>
    </source>
</evidence>
<gene>
    <name evidence="2" type="ORF">PISMIDRAFT_684317</name>
</gene>
<feature type="region of interest" description="Disordered" evidence="1">
    <location>
        <begin position="1"/>
        <end position="28"/>
    </location>
</feature>
<dbReference type="OrthoDB" id="2704393at2759"/>
<keyword evidence="3" id="KW-1185">Reference proteome</keyword>
<evidence type="ECO:0008006" key="4">
    <source>
        <dbReference type="Google" id="ProtNLM"/>
    </source>
</evidence>
<dbReference type="Proteomes" id="UP000054018">
    <property type="component" value="Unassembled WGS sequence"/>
</dbReference>
<reference evidence="2 3" key="1">
    <citation type="submission" date="2014-04" db="EMBL/GenBank/DDBJ databases">
        <authorList>
            <consortium name="DOE Joint Genome Institute"/>
            <person name="Kuo A."/>
            <person name="Kohler A."/>
            <person name="Costa M.D."/>
            <person name="Nagy L.G."/>
            <person name="Floudas D."/>
            <person name="Copeland A."/>
            <person name="Barry K.W."/>
            <person name="Cichocki N."/>
            <person name="Veneault-Fourrey C."/>
            <person name="LaButti K."/>
            <person name="Lindquist E.A."/>
            <person name="Lipzen A."/>
            <person name="Lundell T."/>
            <person name="Morin E."/>
            <person name="Murat C."/>
            <person name="Sun H."/>
            <person name="Tunlid A."/>
            <person name="Henrissat B."/>
            <person name="Grigoriev I.V."/>
            <person name="Hibbett D.S."/>
            <person name="Martin F."/>
            <person name="Nordberg H.P."/>
            <person name="Cantor M.N."/>
            <person name="Hua S.X."/>
        </authorList>
    </citation>
    <scope>NUCLEOTIDE SEQUENCE [LARGE SCALE GENOMIC DNA]</scope>
    <source>
        <strain evidence="2 3">441</strain>
    </source>
</reference>
<accession>A0A0C9Z783</accession>
<evidence type="ECO:0000313" key="2">
    <source>
        <dbReference type="EMBL" id="KIK18282.1"/>
    </source>
</evidence>
<dbReference type="HOGENOM" id="CLU_1865909_0_0_1"/>
<name>A0A0C9Z783_9AGAM</name>